<gene>
    <name evidence="1" type="ORF">PSON_ATCC_30995.1.T1040021</name>
</gene>
<comment type="caution">
    <text evidence="1">The sequence shown here is derived from an EMBL/GenBank/DDBJ whole genome shotgun (WGS) entry which is preliminary data.</text>
</comment>
<proteinExistence type="predicted"/>
<dbReference type="Proteomes" id="UP000692954">
    <property type="component" value="Unassembled WGS sequence"/>
</dbReference>
<accession>A0A8S1QDV0</accession>
<protein>
    <submittedName>
        <fullName evidence="1">Uncharacterized protein</fullName>
    </submittedName>
</protein>
<organism evidence="1 2">
    <name type="scientific">Paramecium sonneborni</name>
    <dbReference type="NCBI Taxonomy" id="65129"/>
    <lineage>
        <taxon>Eukaryota</taxon>
        <taxon>Sar</taxon>
        <taxon>Alveolata</taxon>
        <taxon>Ciliophora</taxon>
        <taxon>Intramacronucleata</taxon>
        <taxon>Oligohymenophorea</taxon>
        <taxon>Peniculida</taxon>
        <taxon>Parameciidae</taxon>
        <taxon>Paramecium</taxon>
    </lineage>
</organism>
<dbReference type="AlphaFoldDB" id="A0A8S1QDV0"/>
<keyword evidence="2" id="KW-1185">Reference proteome</keyword>
<dbReference type="EMBL" id="CAJJDN010000104">
    <property type="protein sequence ID" value="CAD8113663.1"/>
    <property type="molecule type" value="Genomic_DNA"/>
</dbReference>
<name>A0A8S1QDV0_9CILI</name>
<evidence type="ECO:0000313" key="1">
    <source>
        <dbReference type="EMBL" id="CAD8113663.1"/>
    </source>
</evidence>
<reference evidence="1" key="1">
    <citation type="submission" date="2021-01" db="EMBL/GenBank/DDBJ databases">
        <authorList>
            <consortium name="Genoscope - CEA"/>
            <person name="William W."/>
        </authorList>
    </citation>
    <scope>NUCLEOTIDE SEQUENCE</scope>
</reference>
<sequence>MKNKAVQTIETGAIFSFQPLEIIEQISSVIPKTIIKKRTKLQGSSLNDEQHPYQKQLKQNKQLKLRQLYFPNIKIQEKPQISKRKDRHLSIQQNFEQISNCIMKLRRYSYCDFISKTDRKFSQKPTQSLVTSRAEIKYI</sequence>
<evidence type="ECO:0000313" key="2">
    <source>
        <dbReference type="Proteomes" id="UP000692954"/>
    </source>
</evidence>